<evidence type="ECO:0000256" key="19">
    <source>
        <dbReference type="ARBA" id="ARBA00023277"/>
    </source>
</evidence>
<keyword evidence="25" id="KW-1185">Reference proteome</keyword>
<dbReference type="InterPro" id="IPR018484">
    <property type="entry name" value="FGGY_N"/>
</dbReference>
<comment type="cofactor">
    <cofactor evidence="4">
        <name>Fe(2+)</name>
        <dbReference type="ChEBI" id="CHEBI:29033"/>
    </cofactor>
</comment>
<dbReference type="OrthoDB" id="203824at2759"/>
<feature type="transmembrane region" description="Helical" evidence="21">
    <location>
        <begin position="43"/>
        <end position="63"/>
    </location>
</feature>
<dbReference type="InterPro" id="IPR013785">
    <property type="entry name" value="Aldolase_TIM"/>
</dbReference>
<comment type="cofactor">
    <cofactor evidence="3">
        <name>Zn(2+)</name>
        <dbReference type="ChEBI" id="CHEBI:29105"/>
    </cofactor>
</comment>
<evidence type="ECO:0000256" key="4">
    <source>
        <dbReference type="ARBA" id="ARBA00001954"/>
    </source>
</evidence>
<evidence type="ECO:0000256" key="5">
    <source>
        <dbReference type="ARBA" id="ARBA00004141"/>
    </source>
</evidence>
<dbReference type="Pfam" id="PF02782">
    <property type="entry name" value="FGGY_C"/>
    <property type="match status" value="1"/>
</dbReference>
<dbReference type="GO" id="GO:0005737">
    <property type="term" value="C:cytoplasm"/>
    <property type="evidence" value="ECO:0007669"/>
    <property type="project" value="TreeGrafter"/>
</dbReference>
<keyword evidence="19" id="KW-0119">Carbohydrate metabolism</keyword>
<accession>F0Y1U6</accession>
<gene>
    <name evidence="24" type="ORF">AURANDRAFT_61957</name>
</gene>
<evidence type="ECO:0000259" key="23">
    <source>
        <dbReference type="Pfam" id="PF02782"/>
    </source>
</evidence>
<dbReference type="GO" id="GO:0019150">
    <property type="term" value="F:D-ribulokinase activity"/>
    <property type="evidence" value="ECO:0007669"/>
    <property type="project" value="TreeGrafter"/>
</dbReference>
<dbReference type="GO" id="GO:0019563">
    <property type="term" value="P:glycerol catabolic process"/>
    <property type="evidence" value="ECO:0007669"/>
    <property type="project" value="UniProtKB-UniPathway"/>
</dbReference>
<evidence type="ECO:0000256" key="3">
    <source>
        <dbReference type="ARBA" id="ARBA00001947"/>
    </source>
</evidence>
<dbReference type="GO" id="GO:0046872">
    <property type="term" value="F:metal ion binding"/>
    <property type="evidence" value="ECO:0007669"/>
    <property type="project" value="UniProtKB-KW"/>
</dbReference>
<dbReference type="GO" id="GO:0006163">
    <property type="term" value="P:purine nucleotide metabolic process"/>
    <property type="evidence" value="ECO:0007669"/>
    <property type="project" value="UniProtKB-ARBA"/>
</dbReference>
<dbReference type="eggNOG" id="KOG3111">
    <property type="taxonomic scope" value="Eukaryota"/>
</dbReference>
<dbReference type="eggNOG" id="KOG2517">
    <property type="taxonomic scope" value="Eukaryota"/>
</dbReference>
<evidence type="ECO:0000256" key="11">
    <source>
        <dbReference type="ARBA" id="ARBA00022723"/>
    </source>
</evidence>
<dbReference type="GeneID" id="20223672"/>
<feature type="transmembrane region" description="Helical" evidence="21">
    <location>
        <begin position="136"/>
        <end position="159"/>
    </location>
</feature>
<dbReference type="Proteomes" id="UP000002729">
    <property type="component" value="Unassembled WGS sequence"/>
</dbReference>
<reference evidence="24 25" key="1">
    <citation type="journal article" date="2011" name="Proc. Natl. Acad. Sci. U.S.A.">
        <title>Niche of harmful alga Aureococcus anophagefferens revealed through ecogenomics.</title>
        <authorList>
            <person name="Gobler C.J."/>
            <person name="Berry D.L."/>
            <person name="Dyhrman S.T."/>
            <person name="Wilhelm S.W."/>
            <person name="Salamov A."/>
            <person name="Lobanov A.V."/>
            <person name="Zhang Y."/>
            <person name="Collier J.L."/>
            <person name="Wurch L.L."/>
            <person name="Kustka A.B."/>
            <person name="Dill B.D."/>
            <person name="Shah M."/>
            <person name="VerBerkmoes N.C."/>
            <person name="Kuo A."/>
            <person name="Terry A."/>
            <person name="Pangilinan J."/>
            <person name="Lindquist E.A."/>
            <person name="Lucas S."/>
            <person name="Paulsen I.T."/>
            <person name="Hattenrath-Lehmann T.K."/>
            <person name="Talmage S.C."/>
            <person name="Walker E.A."/>
            <person name="Koch F."/>
            <person name="Burson A.M."/>
            <person name="Marcoval M.A."/>
            <person name="Tang Y.Z."/>
            <person name="Lecleir G.R."/>
            <person name="Coyne K.J."/>
            <person name="Berg G.M."/>
            <person name="Bertrand E.M."/>
            <person name="Saito M.A."/>
            <person name="Gladyshev V.N."/>
            <person name="Grigoriev I.V."/>
        </authorList>
    </citation>
    <scope>NUCLEOTIDE SEQUENCE [LARGE SCALE GENOMIC DNA]</scope>
    <source>
        <strain evidence="25">CCMP 1984</strain>
    </source>
</reference>
<comment type="pathway">
    <text evidence="6">Polyol metabolism; glycerol degradation via glycerol kinase pathway; sn-glycerol 3-phosphate from glycerol: step 1/1.</text>
</comment>
<keyword evidence="11" id="KW-0479">Metal-binding</keyword>
<evidence type="ECO:0000256" key="14">
    <source>
        <dbReference type="ARBA" id="ARBA00022989"/>
    </source>
</evidence>
<evidence type="ECO:0000256" key="18">
    <source>
        <dbReference type="ARBA" id="ARBA00023235"/>
    </source>
</evidence>
<evidence type="ECO:0000256" key="7">
    <source>
        <dbReference type="ARBA" id="ARBA00009541"/>
    </source>
</evidence>
<dbReference type="GO" id="GO:0006091">
    <property type="term" value="P:generation of precursor metabolites and energy"/>
    <property type="evidence" value="ECO:0007669"/>
    <property type="project" value="UniProtKB-ARBA"/>
</dbReference>
<evidence type="ECO:0000256" key="1">
    <source>
        <dbReference type="ARBA" id="ARBA00001782"/>
    </source>
</evidence>
<evidence type="ECO:0000256" key="13">
    <source>
        <dbReference type="ARBA" id="ARBA00022833"/>
    </source>
</evidence>
<dbReference type="InterPro" id="IPR027469">
    <property type="entry name" value="Cation_efflux_TMD_sf"/>
</dbReference>
<dbReference type="Gene3D" id="3.20.20.70">
    <property type="entry name" value="Aldolase class I"/>
    <property type="match status" value="1"/>
</dbReference>
<evidence type="ECO:0000256" key="21">
    <source>
        <dbReference type="SAM" id="Phobius"/>
    </source>
</evidence>
<dbReference type="InterPro" id="IPR011060">
    <property type="entry name" value="RibuloseP-bd_barrel"/>
</dbReference>
<evidence type="ECO:0000256" key="15">
    <source>
        <dbReference type="ARBA" id="ARBA00023004"/>
    </source>
</evidence>
<keyword evidence="13" id="KW-0862">Zinc</keyword>
<dbReference type="GO" id="GO:1901135">
    <property type="term" value="P:carbohydrate derivative metabolic process"/>
    <property type="evidence" value="ECO:0007669"/>
    <property type="project" value="UniProtKB-ARBA"/>
</dbReference>
<evidence type="ECO:0000256" key="6">
    <source>
        <dbReference type="ARBA" id="ARBA00005190"/>
    </source>
</evidence>
<comment type="subcellular location">
    <subcellularLocation>
        <location evidence="5">Membrane</location>
        <topology evidence="5">Multi-pass membrane protein</topology>
    </subcellularLocation>
</comment>
<dbReference type="UniPathway" id="UPA00618">
    <property type="reaction ID" value="UER00672"/>
</dbReference>
<keyword evidence="18" id="KW-0413">Isomerase</keyword>
<evidence type="ECO:0000256" key="9">
    <source>
        <dbReference type="ARBA" id="ARBA00022679"/>
    </source>
</evidence>
<evidence type="ECO:0000256" key="17">
    <source>
        <dbReference type="ARBA" id="ARBA00023211"/>
    </source>
</evidence>
<keyword evidence="17" id="KW-0464">Manganese</keyword>
<evidence type="ECO:0000256" key="10">
    <source>
        <dbReference type="ARBA" id="ARBA00022692"/>
    </source>
</evidence>
<dbReference type="PANTHER" id="PTHR43435">
    <property type="entry name" value="RIBULOKINASE"/>
    <property type="match status" value="1"/>
</dbReference>
<comment type="catalytic activity">
    <reaction evidence="1">
        <text>D-ribulose 5-phosphate = D-xylulose 5-phosphate</text>
        <dbReference type="Rhea" id="RHEA:13677"/>
        <dbReference type="ChEBI" id="CHEBI:57737"/>
        <dbReference type="ChEBI" id="CHEBI:58121"/>
        <dbReference type="EC" id="5.1.3.1"/>
    </reaction>
</comment>
<dbReference type="SUPFAM" id="SSF161111">
    <property type="entry name" value="Cation efflux protein transmembrane domain-like"/>
    <property type="match status" value="1"/>
</dbReference>
<keyword evidence="10 21" id="KW-0812">Transmembrane</keyword>
<comment type="similarity">
    <text evidence="7">Belongs to the ribulose-phosphate 3-epimerase family.</text>
</comment>
<proteinExistence type="inferred from homology"/>
<comment type="subunit">
    <text evidence="8">Homodimer.</text>
</comment>
<dbReference type="RefSeq" id="XP_009034191.1">
    <property type="nucleotide sequence ID" value="XM_009035943.1"/>
</dbReference>
<evidence type="ECO:0000259" key="22">
    <source>
        <dbReference type="Pfam" id="PF00370"/>
    </source>
</evidence>
<dbReference type="Pfam" id="PF00834">
    <property type="entry name" value="Ribul_P_3_epim"/>
    <property type="match status" value="1"/>
</dbReference>
<dbReference type="GO" id="GO:0004750">
    <property type="term" value="F:D-ribulose-phosphate 3-epimerase activity"/>
    <property type="evidence" value="ECO:0007669"/>
    <property type="project" value="UniProtKB-EC"/>
</dbReference>
<dbReference type="InParanoid" id="F0Y1U6"/>
<name>F0Y1U6_AURAN</name>
<keyword evidence="16 21" id="KW-0472">Membrane</keyword>
<dbReference type="PANTHER" id="PTHR43435:SF4">
    <property type="entry name" value="FGGY CARBOHYDRATE KINASE DOMAIN-CONTAINING PROTEIN"/>
    <property type="match status" value="1"/>
</dbReference>
<dbReference type="SUPFAM" id="SSF53067">
    <property type="entry name" value="Actin-like ATPase domain"/>
    <property type="match status" value="2"/>
</dbReference>
<feature type="transmembrane region" description="Helical" evidence="21">
    <location>
        <begin position="75"/>
        <end position="93"/>
    </location>
</feature>
<dbReference type="Gene3D" id="1.20.1510.10">
    <property type="entry name" value="Cation efflux protein transmembrane domain"/>
    <property type="match status" value="1"/>
</dbReference>
<keyword evidence="14 21" id="KW-1133">Transmembrane helix</keyword>
<dbReference type="Pfam" id="PF00370">
    <property type="entry name" value="FGGY_N"/>
    <property type="match status" value="1"/>
</dbReference>
<dbReference type="GO" id="GO:0016020">
    <property type="term" value="C:membrane"/>
    <property type="evidence" value="ECO:0007669"/>
    <property type="project" value="UniProtKB-SubCell"/>
</dbReference>
<dbReference type="InterPro" id="IPR018483">
    <property type="entry name" value="Carb_kinase_FGGY_CS"/>
</dbReference>
<feature type="transmembrane region" description="Helical" evidence="21">
    <location>
        <begin position="237"/>
        <end position="258"/>
    </location>
</feature>
<evidence type="ECO:0000256" key="8">
    <source>
        <dbReference type="ARBA" id="ARBA00011738"/>
    </source>
</evidence>
<feature type="transmembrane region" description="Helical" evidence="21">
    <location>
        <begin position="105"/>
        <end position="130"/>
    </location>
</feature>
<evidence type="ECO:0000256" key="20">
    <source>
        <dbReference type="ARBA" id="ARBA00057323"/>
    </source>
</evidence>
<feature type="domain" description="Carbohydrate kinase FGGY C-terminal" evidence="23">
    <location>
        <begin position="539"/>
        <end position="733"/>
    </location>
</feature>
<evidence type="ECO:0000256" key="16">
    <source>
        <dbReference type="ARBA" id="ARBA00023136"/>
    </source>
</evidence>
<dbReference type="Gene3D" id="3.30.420.40">
    <property type="match status" value="2"/>
</dbReference>
<dbReference type="GO" id="GO:0046496">
    <property type="term" value="P:nicotinamide nucleotide metabolic process"/>
    <property type="evidence" value="ECO:0007669"/>
    <property type="project" value="UniProtKB-ARBA"/>
</dbReference>
<protein>
    <submittedName>
        <fullName evidence="24">Uncharacterized protein</fullName>
    </submittedName>
</protein>
<dbReference type="EMBL" id="GL833123">
    <property type="protein sequence ID" value="EGB10581.1"/>
    <property type="molecule type" value="Genomic_DNA"/>
</dbReference>
<dbReference type="InterPro" id="IPR000056">
    <property type="entry name" value="Ribul_P_3_epim-like"/>
</dbReference>
<evidence type="ECO:0000313" key="25">
    <source>
        <dbReference type="Proteomes" id="UP000002729"/>
    </source>
</evidence>
<dbReference type="FunFam" id="3.20.20.70:FF:000191">
    <property type="entry name" value="ribulose-phosphate 3-epimerase isoform X2"/>
    <property type="match status" value="1"/>
</dbReference>
<dbReference type="InterPro" id="IPR043129">
    <property type="entry name" value="ATPase_NBD"/>
</dbReference>
<dbReference type="SUPFAM" id="SSF51366">
    <property type="entry name" value="Ribulose-phoshate binding barrel"/>
    <property type="match status" value="1"/>
</dbReference>
<organism evidence="25">
    <name type="scientific">Aureococcus anophagefferens</name>
    <name type="common">Harmful bloom alga</name>
    <dbReference type="NCBI Taxonomy" id="44056"/>
    <lineage>
        <taxon>Eukaryota</taxon>
        <taxon>Sar</taxon>
        <taxon>Stramenopiles</taxon>
        <taxon>Ochrophyta</taxon>
        <taxon>Pelagophyceae</taxon>
        <taxon>Pelagomonadales</taxon>
        <taxon>Pelagomonadaceae</taxon>
        <taxon>Aureococcus</taxon>
    </lineage>
</organism>
<comment type="cofactor">
    <cofactor evidence="2">
        <name>Mn(2+)</name>
        <dbReference type="ChEBI" id="CHEBI:29035"/>
    </cofactor>
</comment>
<keyword evidence="15" id="KW-0408">Iron</keyword>
<dbReference type="PROSITE" id="PS00445">
    <property type="entry name" value="FGGY_KINASES_2"/>
    <property type="match status" value="1"/>
</dbReference>
<dbReference type="InterPro" id="IPR018485">
    <property type="entry name" value="FGGY_C"/>
</dbReference>
<dbReference type="KEGG" id="aaf:AURANDRAFT_61957"/>
<comment type="function">
    <text evidence="20">Catalyzes the reversible epimerization of D-ribulose 5-phosphate to D-xylulose 5-phosphate.</text>
</comment>
<dbReference type="AlphaFoldDB" id="F0Y1U6"/>
<dbReference type="GO" id="GO:0019321">
    <property type="term" value="P:pentose metabolic process"/>
    <property type="evidence" value="ECO:0007669"/>
    <property type="project" value="TreeGrafter"/>
</dbReference>
<evidence type="ECO:0000313" key="24">
    <source>
        <dbReference type="EMBL" id="EGB10581.1"/>
    </source>
</evidence>
<evidence type="ECO:0000256" key="12">
    <source>
        <dbReference type="ARBA" id="ARBA00022777"/>
    </source>
</evidence>
<keyword evidence="9" id="KW-0808">Transferase</keyword>
<keyword evidence="12" id="KW-0418">Kinase</keyword>
<evidence type="ECO:0000256" key="2">
    <source>
        <dbReference type="ARBA" id="ARBA00001936"/>
    </source>
</evidence>
<feature type="domain" description="Carbohydrate kinase FGGY N-terminal" evidence="22">
    <location>
        <begin position="267"/>
        <end position="442"/>
    </location>
</feature>
<sequence length="1052" mass="110412">MLGFALVNIVDTIGSLLMLWRFEGGGDAVPHAVLEAREDRSQVGLAAMFVVLGLVIICDSAYHYLQDDRPTEIRILISTGLSTCATSSAIGLYKLTVAERTDSDALYMDGVCSLNGALLSFSAAAAAILFKCVPRFWWSDLVVSCACALWLIFYGAAVLSRFKRRRWWSPAFWAVEADDGARGGTAVAPGEFYPGPSTPDSVDRKTRGQHCREGAWSSSARMGYKLRSRAKKMGYKLPPILLYLLAIAPATRALPSFFKRESKPRLAVAVDVGTESLRVAVFDEDGVVVGSATEAHETFYPAPGRAEQVPDAWWHNLGVACKRAVGDRAADVASLCLATTSCTVVACDAAGAPLRDCLLWMDARSATEAEDILEMGAGDPALRVNSGGAGPISAEWMLPKALWLKRHEPETWDNAAVVCECQDWLNFKLTGGWAAGGSNVATRWHCDGAVAVAEPPRAAGPFRPFGGRPSALLAKIGLADLEDKWPMRCVATGAAVGTLTKAAAAHLGLPRSVVVAQGGADAFVGIVGAGCATARGGVVVVTGSSHLHLACGPLRDAEATRGAPSCWGGYRGAPLPSLTLAEGGQSSTGSALRLASRLLGDDDLKALDELADGVPVGCEGLSALETLQGARTPVCDPHARGALVGLSLAHGKAHVWRAALEAVCLGTRNSLEGLSRALKDDGDDDDAPLHVCGGATKSEIFLQMHADACGRAVVVGENPDAPLLGAAVLAFAALDRAARPKLDVERAVESRVKRMVRPKTRLEPRPYQSAAFDRLDRRVRSRLAPAVAPISRACADLAAAEVPADDRPRPPRKDLPGGLRPVVAPSLLAADPANLADAARAALSAGATWLHVDVFDGSKACGGALSNMGPGTVSALRAALGPDAFLDVHAGVRHLDVEAYRDASQLTFQFEAVDEPVAACKQIRALGLRAGVCVAPATPADALDPLLDAGLVDLVDVLFVEPGRGGQDFNEDCLEKLRHVRARAPGVDLMADGGIHETTAYLAAAAGANVLVAGTFCFRDRGRHLEAAVDALHAALAEGAGHAHVDQQRNIM</sequence>